<dbReference type="DNASU" id="780008"/>
<evidence type="ECO:0000256" key="1">
    <source>
        <dbReference type="ARBA" id="ARBA00004114"/>
    </source>
</evidence>
<dbReference type="AGR" id="Xenbase:XB-GENE-5870163"/>
<dbReference type="GeneTree" id="ENSGT00390000009873"/>
<dbReference type="Proteomes" id="UP000008143">
    <property type="component" value="Chromosome 1"/>
</dbReference>
<keyword evidence="12" id="KW-1185">Reference proteome</keyword>
<dbReference type="GeneID" id="780008"/>
<dbReference type="PANTHER" id="PTHR31477:SF1">
    <property type="entry name" value="CENTROSOMAL PROTEIN OF 44 KDA"/>
    <property type="match status" value="1"/>
</dbReference>
<evidence type="ECO:0000259" key="10">
    <source>
        <dbReference type="Pfam" id="PF15007"/>
    </source>
</evidence>
<reference evidence="11" key="1">
    <citation type="journal article" date="2010" name="Science">
        <title>The genome of the Western clawed frog Xenopus tropicalis.</title>
        <authorList>
            <person name="Hellsten U."/>
            <person name="Harland R.M."/>
            <person name="Gilchrist M.J."/>
            <person name="Hendrix D."/>
            <person name="Jurka J."/>
            <person name="Kapitonov V."/>
            <person name="Ovcharenko I."/>
            <person name="Putnam N.H."/>
            <person name="Shu S."/>
            <person name="Taher L."/>
            <person name="Blitz I.L."/>
            <person name="Blumberg B."/>
            <person name="Dichmann D.S."/>
            <person name="Dubchak I."/>
            <person name="Amaya E."/>
            <person name="Detter J.C."/>
            <person name="Fletcher R."/>
            <person name="Gerhard D.S."/>
            <person name="Goodstein D."/>
            <person name="Graves T."/>
            <person name="Grigoriev I.V."/>
            <person name="Grimwood J."/>
            <person name="Kawashima T."/>
            <person name="Lindquist E."/>
            <person name="Lucas S.M."/>
            <person name="Mead P.E."/>
            <person name="Mitros T."/>
            <person name="Ogino H."/>
            <person name="Ohta Y."/>
            <person name="Poliakov A.V."/>
            <person name="Pollet N."/>
            <person name="Robert J."/>
            <person name="Salamov A."/>
            <person name="Sater A.K."/>
            <person name="Schmutz J."/>
            <person name="Terry A."/>
            <person name="Vize P.D."/>
            <person name="Warren W.C."/>
            <person name="Wells D."/>
            <person name="Wills A."/>
            <person name="Wilson R.K."/>
            <person name="Zimmerman L.B."/>
            <person name="Zorn A.M."/>
            <person name="Grainger R."/>
            <person name="Grammer T."/>
            <person name="Khokha M.K."/>
            <person name="Richardson P.M."/>
            <person name="Rokhsar D.S."/>
        </authorList>
    </citation>
    <scope>NUCLEOTIDE SEQUENCE [LARGE SCALE GENOMIC DNA]</scope>
    <source>
        <strain evidence="11">Nigerian</strain>
    </source>
</reference>
<dbReference type="Bgee" id="ENSXETG00000032956">
    <property type="expression patterns" value="Expressed in ovary and 12 other cell types or tissues"/>
</dbReference>
<feature type="domain" description="Centrosomal CEP44" evidence="10">
    <location>
        <begin position="5"/>
        <end position="129"/>
    </location>
</feature>
<name>A0A6I8PNL3_XENTR</name>
<sequence>MATGDVKGCIRKLEQRLRTLNYPRDVDYSGLIKGDPSAFLPIISYTFTCYSTSIAEILISLGIELATKSDLRFIEAVYKVLRDVFNYKPILTKQQFLQSSFSERKIQIICDIVDCVVKKHKEITGQNKIKNQPVKKIVSAKDQCEVFYPKDMFVQLSVKTEMSTQKKPLVERHTGSEFQLQTKCYKSALLEEAEEEEPTSDCEEDSHLQREIGSPFETAEETPNSEQVELLRKQLAECQEKLQRLDCVEERLQSLEASLKGKIIIDETDWNNLLGRVLLLETERLLQSKKSDLPSEFARISEHRTSSRMANEICSNLKTKADIPESHHQSSGYSSVLSADTSPIAIDINYSSLTEESKETTKQRMERITKMMEETSELLKFSNNTS</sequence>
<gene>
    <name evidence="11 13 14 15" type="primary">cep44</name>
    <name evidence="13 14" type="synonym">kiaa1712</name>
    <name evidence="13 14" type="synonym">ps1tp3</name>
</gene>
<keyword evidence="6 9" id="KW-0175">Coiled coil</keyword>
<evidence type="ECO:0000256" key="2">
    <source>
        <dbReference type="ARBA" id="ARBA00004214"/>
    </source>
</evidence>
<evidence type="ECO:0000313" key="11">
    <source>
        <dbReference type="Ensembl" id="ENSXETP00000058539"/>
    </source>
</evidence>
<dbReference type="RefSeq" id="XP_012820925.2">
    <property type="nucleotide sequence ID" value="XM_012965471.3"/>
</dbReference>
<dbReference type="GO" id="GO:0005814">
    <property type="term" value="C:centriole"/>
    <property type="evidence" value="ECO:0007669"/>
    <property type="project" value="UniProtKB-SubCell"/>
</dbReference>
<dbReference type="OrthoDB" id="259598at2759"/>
<dbReference type="InterPro" id="IPR033603">
    <property type="entry name" value="CEP44"/>
</dbReference>
<dbReference type="GO" id="GO:0000922">
    <property type="term" value="C:spindle pole"/>
    <property type="evidence" value="ECO:0007669"/>
    <property type="project" value="UniProtKB-SubCell"/>
</dbReference>
<evidence type="ECO:0000256" key="8">
    <source>
        <dbReference type="ARBA" id="ARBA00046235"/>
    </source>
</evidence>
<proteinExistence type="predicted"/>
<evidence type="ECO:0000313" key="15">
    <source>
        <dbReference type="Xenbase" id="XB-GENE-5870163"/>
    </source>
</evidence>
<reference evidence="11" key="2">
    <citation type="submission" date="2020-05" db="UniProtKB">
        <authorList>
            <consortium name="Ensembl"/>
        </authorList>
    </citation>
    <scope>IDENTIFICATION</scope>
</reference>
<dbReference type="GO" id="GO:0030496">
    <property type="term" value="C:midbody"/>
    <property type="evidence" value="ECO:0007669"/>
    <property type="project" value="UniProtKB-SubCell"/>
</dbReference>
<dbReference type="CTD" id="80817"/>
<dbReference type="Pfam" id="PF15007">
    <property type="entry name" value="CEP44"/>
    <property type="match status" value="1"/>
</dbReference>
<evidence type="ECO:0000256" key="7">
    <source>
        <dbReference type="ARBA" id="ARBA00023212"/>
    </source>
</evidence>
<evidence type="ECO:0000313" key="14">
    <source>
        <dbReference type="RefSeq" id="XP_031757603.1"/>
    </source>
</evidence>
<evidence type="ECO:0000256" key="9">
    <source>
        <dbReference type="SAM" id="Coils"/>
    </source>
</evidence>
<dbReference type="RefSeq" id="XP_031757603.1">
    <property type="nucleotide sequence ID" value="XM_031901743.1"/>
</dbReference>
<dbReference type="InterPro" id="IPR029157">
    <property type="entry name" value="CEP44_CC"/>
</dbReference>
<dbReference type="PANTHER" id="PTHR31477">
    <property type="entry name" value="CENTROSOMAL PROTEIN OF 44 KDA"/>
    <property type="match status" value="1"/>
</dbReference>
<accession>A0A6I8PNL3</accession>
<evidence type="ECO:0000256" key="4">
    <source>
        <dbReference type="ARBA" id="ARBA00014053"/>
    </source>
</evidence>
<keyword evidence="7" id="KW-0206">Cytoskeleton</keyword>
<organism evidence="11">
    <name type="scientific">Xenopus tropicalis</name>
    <name type="common">Western clawed frog</name>
    <name type="synonym">Silurana tropicalis</name>
    <dbReference type="NCBI Taxonomy" id="8364"/>
    <lineage>
        <taxon>Eukaryota</taxon>
        <taxon>Metazoa</taxon>
        <taxon>Chordata</taxon>
        <taxon>Craniata</taxon>
        <taxon>Vertebrata</taxon>
        <taxon>Euteleostomi</taxon>
        <taxon>Amphibia</taxon>
        <taxon>Batrachia</taxon>
        <taxon>Anura</taxon>
        <taxon>Pipoidea</taxon>
        <taxon>Pipidae</taxon>
        <taxon>Xenopodinae</taxon>
        <taxon>Xenopus</taxon>
        <taxon>Silurana</taxon>
    </lineage>
</organism>
<dbReference type="AlphaFoldDB" id="A0A6I8PNL3"/>
<evidence type="ECO:0000256" key="5">
    <source>
        <dbReference type="ARBA" id="ARBA00022490"/>
    </source>
</evidence>
<evidence type="ECO:0000256" key="6">
    <source>
        <dbReference type="ARBA" id="ARBA00023054"/>
    </source>
</evidence>
<keyword evidence="5" id="KW-0963">Cytoplasm</keyword>
<evidence type="ECO:0000256" key="3">
    <source>
        <dbReference type="ARBA" id="ARBA00004647"/>
    </source>
</evidence>
<reference evidence="13 14" key="3">
    <citation type="submission" date="2025-04" db="UniProtKB">
        <authorList>
            <consortium name="RefSeq"/>
        </authorList>
    </citation>
    <scope>IDENTIFICATION</scope>
    <source>
        <strain evidence="13 14">Nigerian</strain>
        <tissue evidence="13 14">Liver and blood</tissue>
    </source>
</reference>
<dbReference type="Ensembl" id="ENSXETT00000065143">
    <property type="protein sequence ID" value="ENSXETP00000058539"/>
    <property type="gene ID" value="ENSXETG00000032956"/>
</dbReference>
<dbReference type="Xenbase" id="XB-GENE-5870163">
    <property type="gene designation" value="cep44"/>
</dbReference>
<comment type="function">
    <text evidence="8">Centriole-enriched microtubule-binding protein involved in centriole biogenesis. In collaboration with CEP295 and POC1B, is required for the centriole-to-centrosome conversion by ensuring the formation of bona fide centriole wall. Functions as a linker component that maintains centrosome cohesion. Associates with CROCC and regulates its stability and localization to the centrosome.</text>
</comment>
<evidence type="ECO:0000313" key="12">
    <source>
        <dbReference type="Proteomes" id="UP000008143"/>
    </source>
</evidence>
<protein>
    <recommendedName>
        <fullName evidence="4">Centrosomal protein of 44 kDa</fullName>
    </recommendedName>
</protein>
<feature type="coiled-coil region" evidence="9">
    <location>
        <begin position="228"/>
        <end position="258"/>
    </location>
</feature>
<evidence type="ECO:0000313" key="13">
    <source>
        <dbReference type="RefSeq" id="XP_012820925.2"/>
    </source>
</evidence>
<comment type="subcellular location">
    <subcellularLocation>
        <location evidence="1">Cytoplasm</location>
        <location evidence="1">Cytoskeleton</location>
        <location evidence="1">Microtubule organizing center</location>
        <location evidence="1">Centrosome</location>
        <location evidence="1">Centriole</location>
    </subcellularLocation>
    <subcellularLocation>
        <location evidence="3">Cytoplasm</location>
        <location evidence="3">Cytoskeleton</location>
        <location evidence="3">Spindle pole</location>
    </subcellularLocation>
    <subcellularLocation>
        <location evidence="2">Midbody</location>
    </subcellularLocation>
</comment>